<feature type="domain" description="RNA polymerase sigma-70 region 2" evidence="5">
    <location>
        <begin position="41"/>
        <end position="107"/>
    </location>
</feature>
<dbReference type="PANTHER" id="PTHR43133:SF62">
    <property type="entry name" value="RNA POLYMERASE SIGMA FACTOR SIGZ"/>
    <property type="match status" value="1"/>
</dbReference>
<evidence type="ECO:0000256" key="2">
    <source>
        <dbReference type="ARBA" id="ARBA00023015"/>
    </source>
</evidence>
<evidence type="ECO:0000313" key="7">
    <source>
        <dbReference type="EMBL" id="MDX8128796.1"/>
    </source>
</evidence>
<keyword evidence="4" id="KW-0804">Transcription</keyword>
<dbReference type="InterPro" id="IPR013249">
    <property type="entry name" value="RNA_pol_sigma70_r4_t2"/>
</dbReference>
<dbReference type="SUPFAM" id="SSF88659">
    <property type="entry name" value="Sigma3 and sigma4 domains of RNA polymerase sigma factors"/>
    <property type="match status" value="1"/>
</dbReference>
<evidence type="ECO:0000259" key="6">
    <source>
        <dbReference type="Pfam" id="PF08281"/>
    </source>
</evidence>
<dbReference type="Gene3D" id="1.10.1740.10">
    <property type="match status" value="1"/>
</dbReference>
<dbReference type="SUPFAM" id="SSF88946">
    <property type="entry name" value="Sigma2 domain of RNA polymerase sigma factors"/>
    <property type="match status" value="1"/>
</dbReference>
<reference evidence="7 8" key="1">
    <citation type="submission" date="2023-11" db="EMBL/GenBank/DDBJ databases">
        <authorList>
            <person name="Ouyang M.-Y."/>
        </authorList>
    </citation>
    <scope>NUCLEOTIDE SEQUENCE [LARGE SCALE GENOMIC DNA]</scope>
    <source>
        <strain evidence="7 8">OY6</strain>
    </source>
</reference>
<dbReference type="RefSeq" id="WP_319962222.1">
    <property type="nucleotide sequence ID" value="NZ_JAXARY010000015.1"/>
</dbReference>
<protein>
    <submittedName>
        <fullName evidence="7">Sigma-70 family RNA polymerase sigma factor</fullName>
    </submittedName>
</protein>
<dbReference type="InterPro" id="IPR036388">
    <property type="entry name" value="WH-like_DNA-bd_sf"/>
</dbReference>
<comment type="similarity">
    <text evidence="1">Belongs to the sigma-70 factor family. ECF subfamily.</text>
</comment>
<accession>A0ABU4UH82</accession>
<proteinExistence type="inferred from homology"/>
<evidence type="ECO:0000256" key="4">
    <source>
        <dbReference type="ARBA" id="ARBA00023163"/>
    </source>
</evidence>
<evidence type="ECO:0000313" key="8">
    <source>
        <dbReference type="Proteomes" id="UP001284537"/>
    </source>
</evidence>
<name>A0ABU4UH82_9GAMM</name>
<dbReference type="PANTHER" id="PTHR43133">
    <property type="entry name" value="RNA POLYMERASE ECF-TYPE SIGMA FACTO"/>
    <property type="match status" value="1"/>
</dbReference>
<keyword evidence="3" id="KW-0731">Sigma factor</keyword>
<feature type="domain" description="RNA polymerase sigma factor 70 region 4 type 2" evidence="6">
    <location>
        <begin position="142"/>
        <end position="193"/>
    </location>
</feature>
<sequence>MADSDLNDDENRQPITPADEALLLEWLGRVVDQDQAALGKLYDTLVDQVYGLALRITRRAQCAEEVVQDTFWQIWRQAPRFDAERGSVKAWVMTMARSRALDALRQLDGNLNELEPEALALIEAPTDQMPPDLLSAVQQGHRLQTALAALEPLPRQLLSLAFFRGLSHDEIAVCSGLPLGTVKSHIRRALQTMQQLLTADAGEVN</sequence>
<comment type="caution">
    <text evidence="7">The sequence shown here is derived from an EMBL/GenBank/DDBJ whole genome shotgun (WGS) entry which is preliminary data.</text>
</comment>
<evidence type="ECO:0000259" key="5">
    <source>
        <dbReference type="Pfam" id="PF04542"/>
    </source>
</evidence>
<dbReference type="InterPro" id="IPR039425">
    <property type="entry name" value="RNA_pol_sigma-70-like"/>
</dbReference>
<dbReference type="Pfam" id="PF04542">
    <property type="entry name" value="Sigma70_r2"/>
    <property type="match status" value="1"/>
</dbReference>
<dbReference type="Pfam" id="PF08281">
    <property type="entry name" value="Sigma70_r4_2"/>
    <property type="match status" value="1"/>
</dbReference>
<evidence type="ECO:0000256" key="1">
    <source>
        <dbReference type="ARBA" id="ARBA00010641"/>
    </source>
</evidence>
<evidence type="ECO:0000256" key="3">
    <source>
        <dbReference type="ARBA" id="ARBA00023082"/>
    </source>
</evidence>
<keyword evidence="8" id="KW-1185">Reference proteome</keyword>
<dbReference type="Proteomes" id="UP001284537">
    <property type="component" value="Unassembled WGS sequence"/>
</dbReference>
<organism evidence="7 8">
    <name type="scientific">Methylomonas defluvii</name>
    <dbReference type="NCBI Taxonomy" id="3045149"/>
    <lineage>
        <taxon>Bacteria</taxon>
        <taxon>Pseudomonadati</taxon>
        <taxon>Pseudomonadota</taxon>
        <taxon>Gammaproteobacteria</taxon>
        <taxon>Methylococcales</taxon>
        <taxon>Methylococcaceae</taxon>
        <taxon>Methylomonas</taxon>
    </lineage>
</organism>
<dbReference type="Gene3D" id="1.10.10.10">
    <property type="entry name" value="Winged helix-like DNA-binding domain superfamily/Winged helix DNA-binding domain"/>
    <property type="match status" value="1"/>
</dbReference>
<dbReference type="InterPro" id="IPR013325">
    <property type="entry name" value="RNA_pol_sigma_r2"/>
</dbReference>
<dbReference type="InterPro" id="IPR014284">
    <property type="entry name" value="RNA_pol_sigma-70_dom"/>
</dbReference>
<keyword evidence="2" id="KW-0805">Transcription regulation</keyword>
<dbReference type="InterPro" id="IPR007627">
    <property type="entry name" value="RNA_pol_sigma70_r2"/>
</dbReference>
<dbReference type="EMBL" id="JAXARY010000015">
    <property type="protein sequence ID" value="MDX8128796.1"/>
    <property type="molecule type" value="Genomic_DNA"/>
</dbReference>
<gene>
    <name evidence="7" type="ORF">QLH52_15980</name>
</gene>
<dbReference type="InterPro" id="IPR013324">
    <property type="entry name" value="RNA_pol_sigma_r3/r4-like"/>
</dbReference>
<dbReference type="NCBIfam" id="TIGR02937">
    <property type="entry name" value="sigma70-ECF"/>
    <property type="match status" value="1"/>
</dbReference>